<dbReference type="RefSeq" id="XP_037206971.1">
    <property type="nucleotide sequence ID" value="XM_037352475.1"/>
</dbReference>
<sequence>MCRHHPNSICGKDAQFYNNKLNTGTRFRLFLCQSTQADIAFIIHNNRGKVGIKAVAKACGLHFDRGRLGRILVSKFLQQVQYIEKKMERATAQGTQLHFKSLSKLPPVLPGDSAPAAGPQEHPLMTPALQLGTQVGYQMHPTQQSAHTRPMQMPNNTNFRSNLQNSSISSTEGNIQSLEEPLVRLYKKHKVKNTYSNDSAIITYGETGASDYTDLIELFDQKFEIASQEAGYIFTENLQETSTRAGLSLVGWKPKRDRKMAAADWCRWDFETAYTPEKSGFVYGVAGNNATFKHFSDETNLVIDQRGYNAWLVGEAKEFLKKNDPKTSIEDYDQKD</sequence>
<dbReference type="AlphaFoldDB" id="A0A8H5VV26"/>
<comment type="caution">
    <text evidence="1">The sequence shown here is derived from an EMBL/GenBank/DDBJ whole genome shotgun (WGS) entry which is preliminary data.</text>
</comment>
<dbReference type="OrthoDB" id="5106481at2759"/>
<accession>A0A8H5VV26</accession>
<dbReference type="GeneID" id="59304745"/>
<dbReference type="Proteomes" id="UP000530670">
    <property type="component" value="Unassembled WGS sequence"/>
</dbReference>
<name>A0A8H5VV26_9HYPO</name>
<evidence type="ECO:0000313" key="2">
    <source>
        <dbReference type="Proteomes" id="UP000530670"/>
    </source>
</evidence>
<keyword evidence="2" id="KW-1185">Reference proteome</keyword>
<gene>
    <name evidence="1" type="ORF">FTJAE_5917</name>
</gene>
<protein>
    <submittedName>
        <fullName evidence="1">N1-acetylpolyamine oxidase</fullName>
    </submittedName>
</protein>
<dbReference type="EMBL" id="JAAQRI010000113">
    <property type="protein sequence ID" value="KAF5636721.1"/>
    <property type="molecule type" value="Genomic_DNA"/>
</dbReference>
<evidence type="ECO:0000313" key="1">
    <source>
        <dbReference type="EMBL" id="KAF5636721.1"/>
    </source>
</evidence>
<proteinExistence type="predicted"/>
<reference evidence="1 2" key="1">
    <citation type="submission" date="2020-05" db="EMBL/GenBank/DDBJ databases">
        <title>Identification and distribution of gene clusters putatively required for synthesis of sphingolipid metabolism inhibitors in phylogenetically diverse species of the filamentous fungus Fusarium.</title>
        <authorList>
            <person name="Kim H.-S."/>
            <person name="Busman M."/>
            <person name="Brown D.W."/>
            <person name="Divon H."/>
            <person name="Uhlig S."/>
            <person name="Proctor R.H."/>
        </authorList>
    </citation>
    <scope>NUCLEOTIDE SEQUENCE [LARGE SCALE GENOMIC DNA]</scope>
    <source>
        <strain evidence="1 2">NRRL 66243</strain>
    </source>
</reference>
<organism evidence="1 2">
    <name type="scientific">Fusarium tjaetaba</name>
    <dbReference type="NCBI Taxonomy" id="1567544"/>
    <lineage>
        <taxon>Eukaryota</taxon>
        <taxon>Fungi</taxon>
        <taxon>Dikarya</taxon>
        <taxon>Ascomycota</taxon>
        <taxon>Pezizomycotina</taxon>
        <taxon>Sordariomycetes</taxon>
        <taxon>Hypocreomycetidae</taxon>
        <taxon>Hypocreales</taxon>
        <taxon>Nectriaceae</taxon>
        <taxon>Fusarium</taxon>
        <taxon>Fusarium fujikuroi species complex</taxon>
    </lineage>
</organism>